<reference evidence="1" key="1">
    <citation type="submission" date="2023-02" db="EMBL/GenBank/DDBJ databases">
        <title>Genome of toxic invasive species Heracleum sosnowskyi carries increased number of genes despite the absence of recent whole-genome duplications.</title>
        <authorList>
            <person name="Schelkunov M."/>
            <person name="Shtratnikova V."/>
            <person name="Makarenko M."/>
            <person name="Klepikova A."/>
            <person name="Omelchenko D."/>
            <person name="Novikova G."/>
            <person name="Obukhova E."/>
            <person name="Bogdanov V."/>
            <person name="Penin A."/>
            <person name="Logacheva M."/>
        </authorList>
    </citation>
    <scope>NUCLEOTIDE SEQUENCE</scope>
    <source>
        <strain evidence="1">Hsosn_3</strain>
        <tissue evidence="1">Leaf</tissue>
    </source>
</reference>
<keyword evidence="2" id="KW-1185">Reference proteome</keyword>
<dbReference type="Proteomes" id="UP001237642">
    <property type="component" value="Unassembled WGS sequence"/>
</dbReference>
<sequence>MTTYKYLLISKLKLKDYKQGEKLCTKDNLYGLWRAQAYINLVDLDLAEFDIKKALEIDPANRDVKLEYKVLKEKTISQALATAREHLARSLLRLASQCFSTRLVGQYVQTVNVFFVFPF</sequence>
<accession>A0AAD8GNV6</accession>
<proteinExistence type="predicted"/>
<dbReference type="InterPro" id="IPR011990">
    <property type="entry name" value="TPR-like_helical_dom_sf"/>
</dbReference>
<dbReference type="EMBL" id="JAUIZM010000022">
    <property type="protein sequence ID" value="KAK1351923.1"/>
    <property type="molecule type" value="Genomic_DNA"/>
</dbReference>
<evidence type="ECO:0000313" key="2">
    <source>
        <dbReference type="Proteomes" id="UP001237642"/>
    </source>
</evidence>
<evidence type="ECO:0000313" key="1">
    <source>
        <dbReference type="EMBL" id="KAK1351923.1"/>
    </source>
</evidence>
<protein>
    <submittedName>
        <fullName evidence="1">Uncharacterized protein</fullName>
    </submittedName>
</protein>
<comment type="caution">
    <text evidence="1">The sequence shown here is derived from an EMBL/GenBank/DDBJ whole genome shotgun (WGS) entry which is preliminary data.</text>
</comment>
<organism evidence="1 2">
    <name type="scientific">Heracleum sosnowskyi</name>
    <dbReference type="NCBI Taxonomy" id="360622"/>
    <lineage>
        <taxon>Eukaryota</taxon>
        <taxon>Viridiplantae</taxon>
        <taxon>Streptophyta</taxon>
        <taxon>Embryophyta</taxon>
        <taxon>Tracheophyta</taxon>
        <taxon>Spermatophyta</taxon>
        <taxon>Magnoliopsida</taxon>
        <taxon>eudicotyledons</taxon>
        <taxon>Gunneridae</taxon>
        <taxon>Pentapetalae</taxon>
        <taxon>asterids</taxon>
        <taxon>campanulids</taxon>
        <taxon>Apiales</taxon>
        <taxon>Apiaceae</taxon>
        <taxon>Apioideae</taxon>
        <taxon>apioid superclade</taxon>
        <taxon>Tordylieae</taxon>
        <taxon>Tordyliinae</taxon>
        <taxon>Heracleum</taxon>
    </lineage>
</organism>
<dbReference type="SUPFAM" id="SSF48452">
    <property type="entry name" value="TPR-like"/>
    <property type="match status" value="1"/>
</dbReference>
<dbReference type="Gene3D" id="1.25.40.10">
    <property type="entry name" value="Tetratricopeptide repeat domain"/>
    <property type="match status" value="1"/>
</dbReference>
<dbReference type="AlphaFoldDB" id="A0AAD8GNV6"/>
<gene>
    <name evidence="1" type="ORF">POM88_053928</name>
</gene>
<reference evidence="1" key="2">
    <citation type="submission" date="2023-05" db="EMBL/GenBank/DDBJ databases">
        <authorList>
            <person name="Schelkunov M.I."/>
        </authorList>
    </citation>
    <scope>NUCLEOTIDE SEQUENCE</scope>
    <source>
        <strain evidence="1">Hsosn_3</strain>
        <tissue evidence="1">Leaf</tissue>
    </source>
</reference>
<name>A0AAD8GNV6_9APIA</name>